<organism evidence="3 4">
    <name type="scientific">Coregonus suidteri</name>
    <dbReference type="NCBI Taxonomy" id="861788"/>
    <lineage>
        <taxon>Eukaryota</taxon>
        <taxon>Metazoa</taxon>
        <taxon>Chordata</taxon>
        <taxon>Craniata</taxon>
        <taxon>Vertebrata</taxon>
        <taxon>Euteleostomi</taxon>
        <taxon>Actinopterygii</taxon>
        <taxon>Neopterygii</taxon>
        <taxon>Teleostei</taxon>
        <taxon>Protacanthopterygii</taxon>
        <taxon>Salmoniformes</taxon>
        <taxon>Salmonidae</taxon>
        <taxon>Coregoninae</taxon>
        <taxon>Coregonus</taxon>
    </lineage>
</organism>
<evidence type="ECO:0000256" key="1">
    <source>
        <dbReference type="SAM" id="MobiDB-lite"/>
    </source>
</evidence>
<comment type="caution">
    <text evidence="3">The sequence shown here is derived from an EMBL/GenBank/DDBJ whole genome shotgun (WGS) entry which is preliminary data.</text>
</comment>
<feature type="transmembrane region" description="Helical" evidence="2">
    <location>
        <begin position="36"/>
        <end position="57"/>
    </location>
</feature>
<feature type="transmembrane region" description="Helical" evidence="2">
    <location>
        <begin position="12"/>
        <end position="30"/>
    </location>
</feature>
<proteinExistence type="predicted"/>
<reference evidence="3 4" key="1">
    <citation type="submission" date="2021-04" db="EMBL/GenBank/DDBJ databases">
        <authorList>
            <person name="De Guttry C."/>
            <person name="Zahm M."/>
            <person name="Klopp C."/>
            <person name="Cabau C."/>
            <person name="Louis A."/>
            <person name="Berthelot C."/>
            <person name="Parey E."/>
            <person name="Roest Crollius H."/>
            <person name="Montfort J."/>
            <person name="Robinson-Rechavi M."/>
            <person name="Bucao C."/>
            <person name="Bouchez O."/>
            <person name="Gislard M."/>
            <person name="Lluch J."/>
            <person name="Milhes M."/>
            <person name="Lampietro C."/>
            <person name="Lopez Roques C."/>
            <person name="Donnadieu C."/>
            <person name="Braasch I."/>
            <person name="Desvignes T."/>
            <person name="Postlethwait J."/>
            <person name="Bobe J."/>
            <person name="Wedekind C."/>
            <person name="Guiguen Y."/>
        </authorList>
    </citation>
    <scope>NUCLEOTIDE SEQUENCE [LARGE SCALE GENOMIC DNA]</scope>
    <source>
        <strain evidence="3">Cs_M1</strain>
        <tissue evidence="3">Blood</tissue>
    </source>
</reference>
<evidence type="ECO:0000256" key="2">
    <source>
        <dbReference type="SAM" id="Phobius"/>
    </source>
</evidence>
<evidence type="ECO:0000313" key="3">
    <source>
        <dbReference type="EMBL" id="KAK6295633.1"/>
    </source>
</evidence>
<keyword evidence="4" id="KW-1185">Reference proteome</keyword>
<name>A0AAN8KQG3_9TELE</name>
<gene>
    <name evidence="3" type="ORF">J4Q44_G00333460</name>
</gene>
<feature type="region of interest" description="Disordered" evidence="1">
    <location>
        <begin position="135"/>
        <end position="224"/>
    </location>
</feature>
<sequence length="224" mass="24342">MKEERRKTSLKEDTAIPLLFSLILLLLFQAGRSSLYIILSTGGIFLLITLVTVCACWKPSKKKKRRADMAAMLQRSPVYVERSDISHDVDVVPKTIAHGTHGRRSPMALYVVNEDDSLKGEDECSANSISLSVLTPPGYPSPLPPSSHSPEAPTRPVRKHPHTPVPSPPATPLKPLGQPPVMPSAPPPGSPLHVQSFGRKLRPPVGIPTNRQTEEPPATPEADD</sequence>
<dbReference type="Proteomes" id="UP001356427">
    <property type="component" value="Unassembled WGS sequence"/>
</dbReference>
<keyword evidence="2" id="KW-0812">Transmembrane</keyword>
<evidence type="ECO:0000313" key="4">
    <source>
        <dbReference type="Proteomes" id="UP001356427"/>
    </source>
</evidence>
<dbReference type="AlphaFoldDB" id="A0AAN8KQG3"/>
<dbReference type="EMBL" id="JAGTTL010000033">
    <property type="protein sequence ID" value="KAK6295633.1"/>
    <property type="molecule type" value="Genomic_DNA"/>
</dbReference>
<feature type="compositionally biased region" description="Pro residues" evidence="1">
    <location>
        <begin position="137"/>
        <end position="147"/>
    </location>
</feature>
<feature type="compositionally biased region" description="Pro residues" evidence="1">
    <location>
        <begin position="163"/>
        <end position="190"/>
    </location>
</feature>
<keyword evidence="2" id="KW-1133">Transmembrane helix</keyword>
<protein>
    <submittedName>
        <fullName evidence="3">Uncharacterized protein</fullName>
    </submittedName>
</protein>
<keyword evidence="2" id="KW-0472">Membrane</keyword>
<accession>A0AAN8KQG3</accession>